<name>A0ABP8TBS2_9ACTN</name>
<feature type="transmembrane region" description="Helical" evidence="5">
    <location>
        <begin position="377"/>
        <end position="396"/>
    </location>
</feature>
<feature type="transmembrane region" description="Helical" evidence="5">
    <location>
        <begin position="500"/>
        <end position="518"/>
    </location>
</feature>
<feature type="transmembrane region" description="Helical" evidence="5">
    <location>
        <begin position="439"/>
        <end position="457"/>
    </location>
</feature>
<accession>A0ABP8TBS2</accession>
<evidence type="ECO:0000256" key="4">
    <source>
        <dbReference type="ARBA" id="ARBA00023136"/>
    </source>
</evidence>
<gene>
    <name evidence="6" type="ORF">GCM10023195_12500</name>
</gene>
<sequence>MAQSTTGSADSGRRLRRDVGFWGLMFVSLGSIIGSGWLLGALTAATIAGPASLVSWLLAAVMLAILALVHAELGAAYPIAGGTARFPSFAFGPLVGFAAGWMAWIQAVTIAPIEVEATLSYSDHIGWVRHHITMLHTDGTLTGVGLLVATVFMLLFTVINIVGVKLLADSNGITVIWKTAIPLLTVVVLLLLTFHASNFTAGGGFMPFGAHGVFAALPAGVVFALQGFEQAIQLAGEARKPQQDVSRAVITATAIGTVVYILLEVAFIGALNPAHIAHGWANPVGKGDFGPYATLAIGAGAAWLAALLYADAVISPAGTGLVYVAASSRLSYALGRERSVPRVVAKVSPKGVPIVSVVIAFVVGEIAFLPFPSWHSLVGLVTSATAIMYAFGPIALRALRLRDPERNRPYRLPAHRVLAPLAFVSSNLIIYWSSFQAEWKLGIAILFGLVIFAATRARTPRDERASLKWAAAMWVWPWLGGMILIGFLGRYGGVKVLPEWVDILTVAVFSLAVYHLAVRIAVSSREVGAAVAAEEAEIESEPELNVA</sequence>
<keyword evidence="2 5" id="KW-0812">Transmembrane</keyword>
<dbReference type="RefSeq" id="WP_345349697.1">
    <property type="nucleotide sequence ID" value="NZ_BAABHJ010000003.1"/>
</dbReference>
<feature type="transmembrane region" description="Helical" evidence="5">
    <location>
        <begin position="417"/>
        <end position="433"/>
    </location>
</feature>
<dbReference type="PANTHER" id="PTHR47547">
    <property type="match status" value="1"/>
</dbReference>
<feature type="transmembrane region" description="Helical" evidence="5">
    <location>
        <begin position="53"/>
        <end position="77"/>
    </location>
</feature>
<dbReference type="EMBL" id="BAABHJ010000003">
    <property type="protein sequence ID" value="GAA4603747.1"/>
    <property type="molecule type" value="Genomic_DNA"/>
</dbReference>
<feature type="transmembrane region" description="Helical" evidence="5">
    <location>
        <begin position="144"/>
        <end position="168"/>
    </location>
</feature>
<comment type="caution">
    <text evidence="6">The sequence shown here is derived from an EMBL/GenBank/DDBJ whole genome shotgun (WGS) entry which is preliminary data.</text>
</comment>
<evidence type="ECO:0000313" key="7">
    <source>
        <dbReference type="Proteomes" id="UP001500212"/>
    </source>
</evidence>
<feature type="transmembrane region" description="Helical" evidence="5">
    <location>
        <begin position="248"/>
        <end position="269"/>
    </location>
</feature>
<feature type="transmembrane region" description="Helical" evidence="5">
    <location>
        <begin position="469"/>
        <end position="488"/>
    </location>
</feature>
<evidence type="ECO:0000256" key="2">
    <source>
        <dbReference type="ARBA" id="ARBA00022692"/>
    </source>
</evidence>
<keyword evidence="7" id="KW-1185">Reference proteome</keyword>
<protein>
    <submittedName>
        <fullName evidence="6">APC family permease</fullName>
    </submittedName>
</protein>
<dbReference type="PANTHER" id="PTHR47547:SF1">
    <property type="entry name" value="ASPARTATE-PROTON SYMPORTER"/>
    <property type="match status" value="1"/>
</dbReference>
<comment type="subcellular location">
    <subcellularLocation>
        <location evidence="1">Membrane</location>
        <topology evidence="1">Multi-pass membrane protein</topology>
    </subcellularLocation>
</comment>
<keyword evidence="3 5" id="KW-1133">Transmembrane helix</keyword>
<feature type="transmembrane region" description="Helical" evidence="5">
    <location>
        <begin position="175"/>
        <end position="196"/>
    </location>
</feature>
<dbReference type="Pfam" id="PF13520">
    <property type="entry name" value="AA_permease_2"/>
    <property type="match status" value="1"/>
</dbReference>
<evidence type="ECO:0000313" key="6">
    <source>
        <dbReference type="EMBL" id="GAA4603747.1"/>
    </source>
</evidence>
<evidence type="ECO:0000256" key="3">
    <source>
        <dbReference type="ARBA" id="ARBA00022989"/>
    </source>
</evidence>
<evidence type="ECO:0000256" key="5">
    <source>
        <dbReference type="SAM" id="Phobius"/>
    </source>
</evidence>
<proteinExistence type="predicted"/>
<dbReference type="InterPro" id="IPR002293">
    <property type="entry name" value="AA/rel_permease1"/>
</dbReference>
<dbReference type="PIRSF" id="PIRSF006060">
    <property type="entry name" value="AA_transporter"/>
    <property type="match status" value="1"/>
</dbReference>
<feature type="transmembrane region" description="Helical" evidence="5">
    <location>
        <begin position="208"/>
        <end position="228"/>
    </location>
</feature>
<feature type="transmembrane region" description="Helical" evidence="5">
    <location>
        <begin position="289"/>
        <end position="310"/>
    </location>
</feature>
<evidence type="ECO:0000256" key="1">
    <source>
        <dbReference type="ARBA" id="ARBA00004141"/>
    </source>
</evidence>
<feature type="transmembrane region" description="Helical" evidence="5">
    <location>
        <begin position="21"/>
        <end position="47"/>
    </location>
</feature>
<keyword evidence="4 5" id="KW-0472">Membrane</keyword>
<dbReference type="Gene3D" id="1.20.1740.10">
    <property type="entry name" value="Amino acid/polyamine transporter I"/>
    <property type="match status" value="1"/>
</dbReference>
<dbReference type="InterPro" id="IPR052962">
    <property type="entry name" value="AA_Transporter_AGT"/>
</dbReference>
<reference evidence="7" key="1">
    <citation type="journal article" date="2019" name="Int. J. Syst. Evol. Microbiol.">
        <title>The Global Catalogue of Microorganisms (GCM) 10K type strain sequencing project: providing services to taxonomists for standard genome sequencing and annotation.</title>
        <authorList>
            <consortium name="The Broad Institute Genomics Platform"/>
            <consortium name="The Broad Institute Genome Sequencing Center for Infectious Disease"/>
            <person name="Wu L."/>
            <person name="Ma J."/>
        </authorList>
    </citation>
    <scope>NUCLEOTIDE SEQUENCE [LARGE SCALE GENOMIC DNA]</scope>
    <source>
        <strain evidence="7">JCM 17938</strain>
    </source>
</reference>
<feature type="transmembrane region" description="Helical" evidence="5">
    <location>
        <begin position="89"/>
        <end position="113"/>
    </location>
</feature>
<feature type="transmembrane region" description="Helical" evidence="5">
    <location>
        <begin position="352"/>
        <end position="371"/>
    </location>
</feature>
<organism evidence="6 7">
    <name type="scientific">Actinoallomurus liliacearum</name>
    <dbReference type="NCBI Taxonomy" id="1080073"/>
    <lineage>
        <taxon>Bacteria</taxon>
        <taxon>Bacillati</taxon>
        <taxon>Actinomycetota</taxon>
        <taxon>Actinomycetes</taxon>
        <taxon>Streptosporangiales</taxon>
        <taxon>Thermomonosporaceae</taxon>
        <taxon>Actinoallomurus</taxon>
    </lineage>
</organism>
<dbReference type="Proteomes" id="UP001500212">
    <property type="component" value="Unassembled WGS sequence"/>
</dbReference>